<keyword evidence="3" id="KW-1185">Reference proteome</keyword>
<dbReference type="SUPFAM" id="SSF81383">
    <property type="entry name" value="F-box domain"/>
    <property type="match status" value="1"/>
</dbReference>
<protein>
    <recommendedName>
        <fullName evidence="1">F-box domain-containing protein</fullName>
    </recommendedName>
</protein>
<evidence type="ECO:0000313" key="3">
    <source>
        <dbReference type="Proteomes" id="UP001497516"/>
    </source>
</evidence>
<dbReference type="Pfam" id="PF07734">
    <property type="entry name" value="FBA_1"/>
    <property type="match status" value="1"/>
</dbReference>
<dbReference type="Proteomes" id="UP001497516">
    <property type="component" value="Chromosome 10"/>
</dbReference>
<dbReference type="InterPro" id="IPR001810">
    <property type="entry name" value="F-box_dom"/>
</dbReference>
<dbReference type="PANTHER" id="PTHR31672">
    <property type="entry name" value="BNACNNG10540D PROTEIN"/>
    <property type="match status" value="1"/>
</dbReference>
<evidence type="ECO:0000259" key="1">
    <source>
        <dbReference type="PROSITE" id="PS50181"/>
    </source>
</evidence>
<accession>A0AAV2D1I9</accession>
<dbReference type="Gene3D" id="1.20.1280.50">
    <property type="match status" value="1"/>
</dbReference>
<evidence type="ECO:0000313" key="2">
    <source>
        <dbReference type="EMBL" id="CAL1363448.1"/>
    </source>
</evidence>
<organism evidence="2 3">
    <name type="scientific">Linum trigynum</name>
    <dbReference type="NCBI Taxonomy" id="586398"/>
    <lineage>
        <taxon>Eukaryota</taxon>
        <taxon>Viridiplantae</taxon>
        <taxon>Streptophyta</taxon>
        <taxon>Embryophyta</taxon>
        <taxon>Tracheophyta</taxon>
        <taxon>Spermatophyta</taxon>
        <taxon>Magnoliopsida</taxon>
        <taxon>eudicotyledons</taxon>
        <taxon>Gunneridae</taxon>
        <taxon>Pentapetalae</taxon>
        <taxon>rosids</taxon>
        <taxon>fabids</taxon>
        <taxon>Malpighiales</taxon>
        <taxon>Linaceae</taxon>
        <taxon>Linum</taxon>
    </lineage>
</organism>
<name>A0AAV2D1I9_9ROSI</name>
<reference evidence="2 3" key="1">
    <citation type="submission" date="2024-04" db="EMBL/GenBank/DDBJ databases">
        <authorList>
            <person name="Fracassetti M."/>
        </authorList>
    </citation>
    <scope>NUCLEOTIDE SEQUENCE [LARGE SCALE GENOMIC DNA]</scope>
</reference>
<dbReference type="PANTHER" id="PTHR31672:SF13">
    <property type="entry name" value="F-BOX PROTEIN CPR30-LIKE"/>
    <property type="match status" value="1"/>
</dbReference>
<gene>
    <name evidence="2" type="ORF">LTRI10_LOCUS9925</name>
</gene>
<dbReference type="AlphaFoldDB" id="A0AAV2D1I9"/>
<dbReference type="InterPro" id="IPR036047">
    <property type="entry name" value="F-box-like_dom_sf"/>
</dbReference>
<dbReference type="InterPro" id="IPR017451">
    <property type="entry name" value="F-box-assoc_interact_dom"/>
</dbReference>
<dbReference type="PROSITE" id="PS50181">
    <property type="entry name" value="FBOX"/>
    <property type="match status" value="1"/>
</dbReference>
<dbReference type="InterPro" id="IPR050796">
    <property type="entry name" value="SCF_F-box_component"/>
</dbReference>
<proteinExistence type="predicted"/>
<dbReference type="Pfam" id="PF12937">
    <property type="entry name" value="F-box-like"/>
    <property type="match status" value="1"/>
</dbReference>
<dbReference type="CDD" id="cd22157">
    <property type="entry name" value="F-box_AtFBW1-like"/>
    <property type="match status" value="1"/>
</dbReference>
<dbReference type="InterPro" id="IPR006527">
    <property type="entry name" value="F-box-assoc_dom_typ1"/>
</dbReference>
<dbReference type="NCBIfam" id="TIGR01640">
    <property type="entry name" value="F_box_assoc_1"/>
    <property type="match status" value="1"/>
</dbReference>
<dbReference type="SMART" id="SM00256">
    <property type="entry name" value="FBOX"/>
    <property type="match status" value="1"/>
</dbReference>
<feature type="domain" description="F-box" evidence="1">
    <location>
        <begin position="19"/>
        <end position="61"/>
    </location>
</feature>
<sequence length="427" mass="47873">MSAAGERSPVPRRHADRCLPEELQTEILSRLPTPASIARFRCVCKSWRRLLSDDTEFIAKILFSDDGEEEEAHVLSHPHGGRLWYSIHSLPTLRPVSSGRLPGSDTMLIPFVACCSGGIFCIADLLNKWEIILWNPTTSETKTLKPIPSSLSAACGREFGFGFDPETGDYKVIVWIWAWGGKSPQEIYVHSLRKKNSWRRLRNHGSSPVPGGDRVGLVSSRAPKLANCHWIRLIGPEHLQLTTFNMSREAFTVLRLPKPPVKQQREKSSSSSTTTIPYSTRSSFHIAKGGSSSSSSCLVAVCSGNRTRTTSGIFLEVWVALDYVALERKECSWIRLYNVEAGDQVPAAGVWEYGKFFVRWSNCRKDSADIDMDNGVVDHKWSRMFLKRVAYVPSMVSLAGGRKKSLMRRAKDTCRSILSNSFYAKTR</sequence>
<dbReference type="EMBL" id="OZ034814">
    <property type="protein sequence ID" value="CAL1363448.1"/>
    <property type="molecule type" value="Genomic_DNA"/>
</dbReference>